<keyword evidence="1" id="KW-1133">Transmembrane helix</keyword>
<proteinExistence type="predicted"/>
<evidence type="ECO:0000313" key="2">
    <source>
        <dbReference type="EMBL" id="SVD45807.1"/>
    </source>
</evidence>
<dbReference type="EMBL" id="UINC01151919">
    <property type="protein sequence ID" value="SVD45807.1"/>
    <property type="molecule type" value="Genomic_DNA"/>
</dbReference>
<reference evidence="2" key="1">
    <citation type="submission" date="2018-05" db="EMBL/GenBank/DDBJ databases">
        <authorList>
            <person name="Lanie J.A."/>
            <person name="Ng W.-L."/>
            <person name="Kazmierczak K.M."/>
            <person name="Andrzejewski T.M."/>
            <person name="Davidsen T.M."/>
            <person name="Wayne K.J."/>
            <person name="Tettelin H."/>
            <person name="Glass J.I."/>
            <person name="Rusch D."/>
            <person name="Podicherti R."/>
            <person name="Tsui H.-C.T."/>
            <person name="Winkler M.E."/>
        </authorList>
    </citation>
    <scope>NUCLEOTIDE SEQUENCE</scope>
</reference>
<feature type="transmembrane region" description="Helical" evidence="1">
    <location>
        <begin position="28"/>
        <end position="49"/>
    </location>
</feature>
<evidence type="ECO:0000256" key="1">
    <source>
        <dbReference type="SAM" id="Phobius"/>
    </source>
</evidence>
<feature type="non-terminal residue" evidence="2">
    <location>
        <position position="245"/>
    </location>
</feature>
<gene>
    <name evidence="2" type="ORF">METZ01_LOCUS398661</name>
</gene>
<keyword evidence="1" id="KW-0472">Membrane</keyword>
<organism evidence="2">
    <name type="scientific">marine metagenome</name>
    <dbReference type="NCBI Taxonomy" id="408172"/>
    <lineage>
        <taxon>unclassified sequences</taxon>
        <taxon>metagenomes</taxon>
        <taxon>ecological metagenomes</taxon>
    </lineage>
</organism>
<dbReference type="AlphaFoldDB" id="A0A382VH51"/>
<protein>
    <submittedName>
        <fullName evidence="2">Uncharacterized protein</fullName>
    </submittedName>
</protein>
<sequence length="245" mass="27814">MKRLIGFFGVQQGGRRDYKCRSRHNRRALTAGLVVSAAIHGILIFIYSLSIEDWYLGDSISVQETVTGSLEGIRVVTITETDVTETEADLPEETLEDPVMETDPVQQQINQEGSQEGADVDLRQKASEVLRVRSSDDRLWRKAQPEVFELEPAEIMELMLAGRLEIWVDSVYKAMEAENALTDWTRTDSEGRRWGVSPGRLHMGDISIPLPIYFGQNSWQRERSTRRAWEDRDIMNASSGAAVRQ</sequence>
<name>A0A382VH51_9ZZZZ</name>
<accession>A0A382VH51</accession>
<keyword evidence="1" id="KW-0812">Transmembrane</keyword>